<dbReference type="EMBL" id="JBHFFA010000007">
    <property type="protein sequence ID" value="KAL2610834.1"/>
    <property type="molecule type" value="Genomic_DNA"/>
</dbReference>
<evidence type="ECO:0000259" key="1">
    <source>
        <dbReference type="Pfam" id="PF01789"/>
    </source>
</evidence>
<reference evidence="2 3" key="1">
    <citation type="submission" date="2024-09" db="EMBL/GenBank/DDBJ databases">
        <title>Chromosome-scale assembly of Riccia fluitans.</title>
        <authorList>
            <person name="Paukszto L."/>
            <person name="Sawicki J."/>
            <person name="Karawczyk K."/>
            <person name="Piernik-Szablinska J."/>
            <person name="Szczecinska M."/>
            <person name="Mazdziarz M."/>
        </authorList>
    </citation>
    <scope>NUCLEOTIDE SEQUENCE [LARGE SCALE GENOMIC DNA]</scope>
    <source>
        <strain evidence="2">Rf_01</strain>
        <tissue evidence="2">Aerial parts of the thallus</tissue>
    </source>
</reference>
<comment type="caution">
    <text evidence="2">The sequence shown here is derived from an EMBL/GenBank/DDBJ whole genome shotgun (WGS) entry which is preliminary data.</text>
</comment>
<name>A0ABD1XPH1_9MARC</name>
<gene>
    <name evidence="2" type="ORF">R1flu_022526</name>
</gene>
<organism evidence="2 3">
    <name type="scientific">Riccia fluitans</name>
    <dbReference type="NCBI Taxonomy" id="41844"/>
    <lineage>
        <taxon>Eukaryota</taxon>
        <taxon>Viridiplantae</taxon>
        <taxon>Streptophyta</taxon>
        <taxon>Embryophyta</taxon>
        <taxon>Marchantiophyta</taxon>
        <taxon>Marchantiopsida</taxon>
        <taxon>Marchantiidae</taxon>
        <taxon>Marchantiales</taxon>
        <taxon>Ricciaceae</taxon>
        <taxon>Riccia</taxon>
    </lineage>
</organism>
<feature type="domain" description="PsbP C-terminal" evidence="1">
    <location>
        <begin position="155"/>
        <end position="310"/>
    </location>
</feature>
<dbReference type="InterPro" id="IPR002683">
    <property type="entry name" value="PsbP_C"/>
</dbReference>
<accession>A0ABD1XPH1</accession>
<dbReference type="Proteomes" id="UP001605036">
    <property type="component" value="Unassembled WGS sequence"/>
</dbReference>
<keyword evidence="3" id="KW-1185">Reference proteome</keyword>
<dbReference type="SUPFAM" id="SSF55724">
    <property type="entry name" value="Mog1p/PsbP-like"/>
    <property type="match status" value="1"/>
</dbReference>
<protein>
    <recommendedName>
        <fullName evidence="1">PsbP C-terminal domain-containing protein</fullName>
    </recommendedName>
</protein>
<dbReference type="Pfam" id="PF01789">
    <property type="entry name" value="PsbP"/>
    <property type="match status" value="1"/>
</dbReference>
<sequence>MASIAAATGLSCSSCYVSSLHSNPSGANRDSLASSASVGGGLEELKREWKCLATGEQRGLQSFADNFKDPWRVKTVAFSKESGEKSLRQNRRDLLSSSAAILAAIAFPDNSHGLGRVYDVAEDSSAGSMETVSPARSSVVVQSVDDVNTWYRFRGEGFALRIPPGYQDILDPLDEEALNSLYGERAKDRPFAARFASPDRDEVLSVVIKPASQMQLSFFEAMDIKDFGTIREAAPKFVPGGAKLVAAKIINSTKSRVPRTYYMYEFLAKDKHVALSAGVAGGRVFVLGATAPESKWKETGEKLRSAALSFYLP</sequence>
<dbReference type="PANTHER" id="PTHR37764:SF1">
    <property type="entry name" value="KETOSE_ALDOSE ISOMERASE, PUTATIVE (MOG1_PSBP_DUF1795-LIKE PHOTOSYSTEM II REACTION CENTER PSBP FAMILY PROTEIN)-RELATED"/>
    <property type="match status" value="1"/>
</dbReference>
<dbReference type="AlphaFoldDB" id="A0ABD1XPH1"/>
<proteinExistence type="predicted"/>
<dbReference type="PANTHER" id="PTHR37764">
    <property type="entry name" value="KETOSE/ALDOSE ISOMERASE, PUTATIVE (MOG1/PSBP/DUF1795-LIKE PHOTOSYSTEM II REACTION CENTER PSBP FAMILY PROTEIN)-RELATED"/>
    <property type="match status" value="1"/>
</dbReference>
<dbReference type="Gene3D" id="3.40.1000.10">
    <property type="entry name" value="Mog1/PsbP, alpha/beta/alpha sandwich"/>
    <property type="match status" value="1"/>
</dbReference>
<evidence type="ECO:0000313" key="3">
    <source>
        <dbReference type="Proteomes" id="UP001605036"/>
    </source>
</evidence>
<evidence type="ECO:0000313" key="2">
    <source>
        <dbReference type="EMBL" id="KAL2610834.1"/>
    </source>
</evidence>
<dbReference type="InterPro" id="IPR016123">
    <property type="entry name" value="Mog1/PsbP_a/b/a-sand"/>
</dbReference>